<keyword evidence="1" id="KW-0812">Transmembrane</keyword>
<evidence type="ECO:0008006" key="4">
    <source>
        <dbReference type="Google" id="ProtNLM"/>
    </source>
</evidence>
<feature type="transmembrane region" description="Helical" evidence="1">
    <location>
        <begin position="146"/>
        <end position="168"/>
    </location>
</feature>
<reference evidence="2" key="1">
    <citation type="submission" date="2024-03" db="EMBL/GenBank/DDBJ databases">
        <title>Complete genome sequence of Mycoplasma felifaucium Z921 isolated from the trachea of a cheetah.</title>
        <authorList>
            <person name="Spergser J."/>
        </authorList>
    </citation>
    <scope>NUCLEOTIDE SEQUENCE [LARGE SCALE GENOMIC DNA]</scope>
    <source>
        <strain evidence="2">Z921</strain>
    </source>
</reference>
<proteinExistence type="predicted"/>
<name>A0ABZ2RPD8_9BACT</name>
<keyword evidence="1" id="KW-1133">Transmembrane helix</keyword>
<feature type="transmembrane region" description="Helical" evidence="1">
    <location>
        <begin position="12"/>
        <end position="34"/>
    </location>
</feature>
<feature type="transmembrane region" description="Helical" evidence="1">
    <location>
        <begin position="46"/>
        <end position="71"/>
    </location>
</feature>
<evidence type="ECO:0000313" key="2">
    <source>
        <dbReference type="EMBL" id="WXL28847.1"/>
    </source>
</evidence>
<dbReference type="Proteomes" id="UP001477443">
    <property type="component" value="Chromosome"/>
</dbReference>
<gene>
    <name evidence="2" type="ORF">WG617_02325</name>
</gene>
<accession>A0ABZ2RPD8</accession>
<keyword evidence="1" id="KW-0472">Membrane</keyword>
<dbReference type="RefSeq" id="WP_338822394.1">
    <property type="nucleotide sequence ID" value="NZ_CP148067.1"/>
</dbReference>
<evidence type="ECO:0000313" key="3">
    <source>
        <dbReference type="Proteomes" id="UP001477443"/>
    </source>
</evidence>
<keyword evidence="3" id="KW-1185">Reference proteome</keyword>
<protein>
    <recommendedName>
        <fullName evidence="4">RDD domain-containing protein</fullName>
    </recommendedName>
</protein>
<evidence type="ECO:0000256" key="1">
    <source>
        <dbReference type="SAM" id="Phobius"/>
    </source>
</evidence>
<sequence>MAHKNVSFWIRCVYGLLDVISFTSLLYVSFYFLIESPFKIHKAISAINYYLFWSFSIGFSFILYLLIPLFWDGRTLWMIICRVQVLFNNPIKQDNLSKFKLIFYRSILTFGVWLFIASLYLCLIYPKDFNNFVIFLNSNNKEAFSLRFNIVFGLVSSFIGLLVAFRIVDLAFMILTKRKIGLIDLGTNSRITYIKHYKTDLKDKIVLIPFKIQNQTYLIKD</sequence>
<feature type="transmembrane region" description="Helical" evidence="1">
    <location>
        <begin position="102"/>
        <end position="126"/>
    </location>
</feature>
<organism evidence="2 3">
    <name type="scientific">Mycoplasmopsis felifaucium</name>
    <dbReference type="NCBI Taxonomy" id="35768"/>
    <lineage>
        <taxon>Bacteria</taxon>
        <taxon>Bacillati</taxon>
        <taxon>Mycoplasmatota</taxon>
        <taxon>Mycoplasmoidales</taxon>
        <taxon>Metamycoplasmataceae</taxon>
        <taxon>Mycoplasmopsis</taxon>
    </lineage>
</organism>
<dbReference type="EMBL" id="CP148067">
    <property type="protein sequence ID" value="WXL28847.1"/>
    <property type="molecule type" value="Genomic_DNA"/>
</dbReference>